<evidence type="ECO:0000313" key="4">
    <source>
        <dbReference type="Proteomes" id="UP000236333"/>
    </source>
</evidence>
<dbReference type="SUPFAM" id="SSF56112">
    <property type="entry name" value="Protein kinase-like (PK-like)"/>
    <property type="match status" value="1"/>
</dbReference>
<dbReference type="PROSITE" id="PS50011">
    <property type="entry name" value="PROTEIN_KINASE_DOM"/>
    <property type="match status" value="1"/>
</dbReference>
<dbReference type="InterPro" id="IPR052396">
    <property type="entry name" value="Meiotic_Drive_Suppr_Kinase"/>
</dbReference>
<comment type="caution">
    <text evidence="3">The sequence shown here is derived from an EMBL/GenBank/DDBJ whole genome shotgun (WGS) entry which is preliminary data.</text>
</comment>
<reference evidence="3 4" key="1">
    <citation type="journal article" date="2017" name="Mol. Biol. Evol.">
        <title>The 4-celled Tetrabaena socialis nuclear genome reveals the essential components for genetic control of cell number at the origin of multicellularity in the volvocine lineage.</title>
        <authorList>
            <person name="Featherston J."/>
            <person name="Arakaki Y."/>
            <person name="Hanschen E.R."/>
            <person name="Ferris P.J."/>
            <person name="Michod R.E."/>
            <person name="Olson B.J.S.C."/>
            <person name="Nozaki H."/>
            <person name="Durand P.M."/>
        </authorList>
    </citation>
    <scope>NUCLEOTIDE SEQUENCE [LARGE SCALE GENOMIC DNA]</scope>
    <source>
        <strain evidence="3 4">NIES-571</strain>
    </source>
</reference>
<evidence type="ECO:0000313" key="3">
    <source>
        <dbReference type="EMBL" id="PNH10899.1"/>
    </source>
</evidence>
<dbReference type="OrthoDB" id="549779at2759"/>
<feature type="region of interest" description="Disordered" evidence="1">
    <location>
        <begin position="332"/>
        <end position="365"/>
    </location>
</feature>
<dbReference type="GO" id="GO:0004672">
    <property type="term" value="F:protein kinase activity"/>
    <property type="evidence" value="ECO:0007669"/>
    <property type="project" value="InterPro"/>
</dbReference>
<dbReference type="InterPro" id="IPR011009">
    <property type="entry name" value="Kinase-like_dom_sf"/>
</dbReference>
<dbReference type="InterPro" id="IPR008266">
    <property type="entry name" value="Tyr_kinase_AS"/>
</dbReference>
<feature type="compositionally biased region" description="Low complexity" evidence="1">
    <location>
        <begin position="207"/>
        <end position="218"/>
    </location>
</feature>
<protein>
    <recommendedName>
        <fullName evidence="2">Protein kinase domain-containing protein</fullName>
    </recommendedName>
</protein>
<feature type="compositionally biased region" description="Gly residues" evidence="1">
    <location>
        <begin position="557"/>
        <end position="582"/>
    </location>
</feature>
<feature type="compositionally biased region" description="Acidic residues" evidence="1">
    <location>
        <begin position="539"/>
        <end position="551"/>
    </location>
</feature>
<organism evidence="3 4">
    <name type="scientific">Tetrabaena socialis</name>
    <dbReference type="NCBI Taxonomy" id="47790"/>
    <lineage>
        <taxon>Eukaryota</taxon>
        <taxon>Viridiplantae</taxon>
        <taxon>Chlorophyta</taxon>
        <taxon>core chlorophytes</taxon>
        <taxon>Chlorophyceae</taxon>
        <taxon>CS clade</taxon>
        <taxon>Chlamydomonadales</taxon>
        <taxon>Tetrabaenaceae</taxon>
        <taxon>Tetrabaena</taxon>
    </lineage>
</organism>
<feature type="domain" description="Protein kinase" evidence="2">
    <location>
        <begin position="450"/>
        <end position="650"/>
    </location>
</feature>
<feature type="region of interest" description="Disordered" evidence="1">
    <location>
        <begin position="185"/>
        <end position="219"/>
    </location>
</feature>
<dbReference type="PROSITE" id="PS00109">
    <property type="entry name" value="PROTEIN_KINASE_TYR"/>
    <property type="match status" value="1"/>
</dbReference>
<evidence type="ECO:0000256" key="1">
    <source>
        <dbReference type="SAM" id="MobiDB-lite"/>
    </source>
</evidence>
<dbReference type="GO" id="GO:0005524">
    <property type="term" value="F:ATP binding"/>
    <property type="evidence" value="ECO:0007669"/>
    <property type="project" value="InterPro"/>
</dbReference>
<sequence length="650" mass="68532">MAVEILRNDLATKLNTKQLAKFKDADLELLIAARYEDLSALEPAREEELIATRLPVALIGILRQAGVFGDVYLLTAFDAIMRAPPGIKERISPRSSGSATVPRRARTFSAVALWPRFDELLAHMRAQLDRTTRSFVPVLRAGKAGASEGFRAPADECEVRAPMQNMAELVNAVAASVGIQAAFSGGGSGHSSSATDYVVQKQRGDQEQQQEQRGGQRQPRIALSRDVLACIEFKGHWQFPLQLSHDVASMSLEQLKSARLITALQQCFGDMVMDEAPLGMVTRHNVALLLKRSSDVKDKMLYVSPPIGLDRILLAMLTLLQQAQQLEGLKEELRRDEVPNTPPQGYPQPELQRRRSPRLQQQQQVQQQQVQVSCCDAVGGQGLGDEGSRSSGSSAGASSGGGDASSSGMSTIGTIDVSLQGQGPEGLEWLPGDCGGKALHLELYGFGDVGLTGRCAGSGRYGNVLEGDIDGVAVVVKLFEQRRRGAVDAFARELAVYSHLRNSGSGLQGVAVPRLLRFGMFAHTGALFLAVTDEGDDLEAGAGGGDDDLEADAGGADSSGGGGTFAGGSAGDGGSSGGGSGGGAVITQELRAMMVAALRALHSAGVLHGDIRLSNFVLVDLGEAKVVGVSEVGSSHQAAMEAEVRSVQVL</sequence>
<accession>A0A2J8AEG6</accession>
<evidence type="ECO:0000259" key="2">
    <source>
        <dbReference type="PROSITE" id="PS50011"/>
    </source>
</evidence>
<dbReference type="EMBL" id="PGGS01000043">
    <property type="protein sequence ID" value="PNH10899.1"/>
    <property type="molecule type" value="Genomic_DNA"/>
</dbReference>
<proteinExistence type="predicted"/>
<dbReference type="InterPro" id="IPR000719">
    <property type="entry name" value="Prot_kinase_dom"/>
</dbReference>
<feature type="region of interest" description="Disordered" evidence="1">
    <location>
        <begin position="539"/>
        <end position="582"/>
    </location>
</feature>
<feature type="region of interest" description="Disordered" evidence="1">
    <location>
        <begin position="383"/>
        <end position="411"/>
    </location>
</feature>
<dbReference type="PANTHER" id="PTHR37171">
    <property type="entry name" value="SERINE/THREONINE-PROTEIN KINASE YRZF-RELATED"/>
    <property type="match status" value="1"/>
</dbReference>
<keyword evidence="4" id="KW-1185">Reference proteome</keyword>
<dbReference type="AlphaFoldDB" id="A0A2J8AEG6"/>
<name>A0A2J8AEG6_9CHLO</name>
<gene>
    <name evidence="3" type="ORF">TSOC_002296</name>
</gene>
<dbReference type="Proteomes" id="UP000236333">
    <property type="component" value="Unassembled WGS sequence"/>
</dbReference>
<dbReference type="PANTHER" id="PTHR37171:SF1">
    <property type="entry name" value="SERINE_THREONINE-PROTEIN KINASE YRZF-RELATED"/>
    <property type="match status" value="1"/>
</dbReference>